<dbReference type="Proteomes" id="UP000186026">
    <property type="component" value="Unassembled WGS sequence"/>
</dbReference>
<name>A0A1N7JUQ5_9BACT</name>
<evidence type="ECO:0000256" key="2">
    <source>
        <dbReference type="SAM" id="SignalP"/>
    </source>
</evidence>
<protein>
    <submittedName>
        <fullName evidence="3">TonB-dependent outer membrane receptor, SusC/RagA subfamily, signature region</fullName>
    </submittedName>
</protein>
<dbReference type="STRING" id="529505.SAMN05421761_101263"/>
<comment type="subcellular location">
    <subcellularLocation>
        <location evidence="1">Cell outer membrane</location>
        <topology evidence="1">Multi-pass membrane protein</topology>
    </subcellularLocation>
</comment>
<dbReference type="RefSeq" id="WP_139325473.1">
    <property type="nucleotide sequence ID" value="NZ_FTOP01000001.1"/>
</dbReference>
<comment type="similarity">
    <text evidence="1">Belongs to the TonB-dependent receptor family.</text>
</comment>
<dbReference type="OrthoDB" id="893691at2"/>
<sequence length="237" mass="26182">MMKKLFTVYLLLFACMVQGQDLFQGSLFSADLVMKNRDKISLSDQQADKIKAIHSKNAGEFSTLKWDLDAEHEKLKKILQEPKINTDAAIKQMDKVLNLENQLKKKQFSNLLAIRAELSEDQAKTLANYSKTVSPFVVTTRGNANNSTVVAGSSDTKSTSIKLTGKSTLSGDKQPLYILKQNGKDVILKGFEDIKPDDIDSITVLKDAAAVNTYGVKGENGVIIITLKKDNNPDLEN</sequence>
<keyword evidence="1" id="KW-0812">Transmembrane</keyword>
<dbReference type="PROSITE" id="PS52016">
    <property type="entry name" value="TONB_DEPENDENT_REC_3"/>
    <property type="match status" value="1"/>
</dbReference>
<dbReference type="AlphaFoldDB" id="A0A1N7JUQ5"/>
<keyword evidence="3" id="KW-0675">Receptor</keyword>
<keyword evidence="1" id="KW-0472">Membrane</keyword>
<dbReference type="InterPro" id="IPR039426">
    <property type="entry name" value="TonB-dep_rcpt-like"/>
</dbReference>
<keyword evidence="1" id="KW-0813">Transport</keyword>
<accession>A0A1N7JUQ5</accession>
<proteinExistence type="inferred from homology"/>
<feature type="chain" id="PRO_5012523609" evidence="2">
    <location>
        <begin position="20"/>
        <end position="237"/>
    </location>
</feature>
<dbReference type="PROSITE" id="PS51257">
    <property type="entry name" value="PROKAR_LIPOPROTEIN"/>
    <property type="match status" value="1"/>
</dbReference>
<feature type="signal peptide" evidence="2">
    <location>
        <begin position="1"/>
        <end position="19"/>
    </location>
</feature>
<keyword evidence="1" id="KW-0998">Cell outer membrane</keyword>
<evidence type="ECO:0000256" key="1">
    <source>
        <dbReference type="PROSITE-ProRule" id="PRU01360"/>
    </source>
</evidence>
<organism evidence="3 4">
    <name type="scientific">Belliella pelovolcani</name>
    <dbReference type="NCBI Taxonomy" id="529505"/>
    <lineage>
        <taxon>Bacteria</taxon>
        <taxon>Pseudomonadati</taxon>
        <taxon>Bacteroidota</taxon>
        <taxon>Cytophagia</taxon>
        <taxon>Cytophagales</taxon>
        <taxon>Cyclobacteriaceae</taxon>
        <taxon>Belliella</taxon>
    </lineage>
</organism>
<reference evidence="4" key="1">
    <citation type="submission" date="2017-01" db="EMBL/GenBank/DDBJ databases">
        <authorList>
            <person name="Varghese N."/>
            <person name="Submissions S."/>
        </authorList>
    </citation>
    <scope>NUCLEOTIDE SEQUENCE [LARGE SCALE GENOMIC DNA]</scope>
    <source>
        <strain evidence="4">DSM 46698</strain>
    </source>
</reference>
<dbReference type="SUPFAM" id="SSF56935">
    <property type="entry name" value="Porins"/>
    <property type="match status" value="1"/>
</dbReference>
<keyword evidence="2" id="KW-0732">Signal</keyword>
<keyword evidence="4" id="KW-1185">Reference proteome</keyword>
<evidence type="ECO:0000313" key="4">
    <source>
        <dbReference type="Proteomes" id="UP000186026"/>
    </source>
</evidence>
<dbReference type="GO" id="GO:0009279">
    <property type="term" value="C:cell outer membrane"/>
    <property type="evidence" value="ECO:0007669"/>
    <property type="project" value="UniProtKB-SubCell"/>
</dbReference>
<evidence type="ECO:0000313" key="3">
    <source>
        <dbReference type="EMBL" id="SIS53067.1"/>
    </source>
</evidence>
<gene>
    <name evidence="3" type="ORF">SAMN05421761_101263</name>
</gene>
<dbReference type="Gene3D" id="1.20.120.1490">
    <property type="match status" value="1"/>
</dbReference>
<dbReference type="EMBL" id="FTOP01000001">
    <property type="protein sequence ID" value="SIS53067.1"/>
    <property type="molecule type" value="Genomic_DNA"/>
</dbReference>
<keyword evidence="1" id="KW-1134">Transmembrane beta strand</keyword>